<evidence type="ECO:0000256" key="1">
    <source>
        <dbReference type="SAM" id="SignalP"/>
    </source>
</evidence>
<protein>
    <recommendedName>
        <fullName evidence="2">DUF547 domain-containing protein</fullName>
    </recommendedName>
</protein>
<dbReference type="RefSeq" id="WP_023446646.1">
    <property type="nucleotide sequence ID" value="NZ_AOFQ01000061.1"/>
</dbReference>
<dbReference type="EMBL" id="AOFQ01000061">
    <property type="protein sequence ID" value="ESQ97574.1"/>
    <property type="molecule type" value="Genomic_DNA"/>
</dbReference>
<comment type="caution">
    <text evidence="3">The sequence shown here is derived from an EMBL/GenBank/DDBJ whole genome shotgun (WGS) entry which is preliminary data.</text>
</comment>
<organism evidence="3 4">
    <name type="scientific">Stutzerimonas chloritidismutans AW-1</name>
    <dbReference type="NCBI Taxonomy" id="1263865"/>
    <lineage>
        <taxon>Bacteria</taxon>
        <taxon>Pseudomonadati</taxon>
        <taxon>Pseudomonadota</taxon>
        <taxon>Gammaproteobacteria</taxon>
        <taxon>Pseudomonadales</taxon>
        <taxon>Pseudomonadaceae</taxon>
        <taxon>Stutzerimonas</taxon>
    </lineage>
</organism>
<dbReference type="PANTHER" id="PTHR46361:SF3">
    <property type="entry name" value="ELECTRON CARRIER_ PROTEIN DISULFIDE OXIDOREDUCTASE"/>
    <property type="match status" value="1"/>
</dbReference>
<feature type="chain" id="PRO_5004727742" description="DUF547 domain-containing protein" evidence="1">
    <location>
        <begin position="19"/>
        <end position="261"/>
    </location>
</feature>
<sequence>MRPLFLLMVLCFSSLLQADTFDHQHQAWTRLLQQHVSWLEQGHASVVDYAAVQKNRTELDRYLSVLSAVPPADYQRWQPEQRLAFLINAYNAFTLKLIVEHYPLDSIKSIGGLFSSPWKQAFIPLLGQRLSLDQIEHGMIREPGVFDEPRIHFAVNCASVGCPALRDEAFVAERLEEQLQDSQQRFLSDRSRNRFDPTSQRFQVSKIFDWYGKDFIQQWGSLEAYFQQHLALLNPSASPVPPQGRVRIDYLDYDWSLNEAR</sequence>
<accession>V4Q4B9</accession>
<evidence type="ECO:0000313" key="3">
    <source>
        <dbReference type="EMBL" id="ESQ97574.1"/>
    </source>
</evidence>
<keyword evidence="1" id="KW-0732">Signal</keyword>
<dbReference type="Pfam" id="PF04784">
    <property type="entry name" value="DUF547"/>
    <property type="match status" value="1"/>
</dbReference>
<dbReference type="PANTHER" id="PTHR46361">
    <property type="entry name" value="ELECTRON CARRIER/ PROTEIN DISULFIDE OXIDOREDUCTASE"/>
    <property type="match status" value="1"/>
</dbReference>
<dbReference type="AlphaFoldDB" id="V4Q4B9"/>
<reference evidence="3 4" key="1">
    <citation type="submission" date="2013-07" db="EMBL/GenBank/DDBJ databases">
        <authorList>
            <person name="Schaap P.J."/>
            <person name="Mehboob F."/>
            <person name="Oosterkamp M.J."/>
            <person name="de Vos W.M."/>
            <person name="Stams A.J.M."/>
            <person name="Koehorst J.J."/>
        </authorList>
    </citation>
    <scope>NUCLEOTIDE SEQUENCE [LARGE SCALE GENOMIC DNA]</scope>
    <source>
        <strain evidence="3 4">AW-1</strain>
    </source>
</reference>
<name>V4Q4B9_STUCH</name>
<dbReference type="InterPro" id="IPR006869">
    <property type="entry name" value="DUF547"/>
</dbReference>
<dbReference type="Proteomes" id="UP000017822">
    <property type="component" value="Unassembled WGS sequence"/>
</dbReference>
<evidence type="ECO:0000313" key="4">
    <source>
        <dbReference type="Proteomes" id="UP000017822"/>
    </source>
</evidence>
<feature type="domain" description="DUF547" evidence="2">
    <location>
        <begin position="75"/>
        <end position="187"/>
    </location>
</feature>
<dbReference type="PATRIC" id="fig|1263865.4.peg.3895"/>
<feature type="signal peptide" evidence="1">
    <location>
        <begin position="1"/>
        <end position="18"/>
    </location>
</feature>
<gene>
    <name evidence="3" type="ORF">F753_20225</name>
</gene>
<evidence type="ECO:0000259" key="2">
    <source>
        <dbReference type="Pfam" id="PF04784"/>
    </source>
</evidence>
<proteinExistence type="predicted"/>